<feature type="domain" description="Sodium/calcium exchanger membrane region" evidence="6">
    <location>
        <begin position="32"/>
        <end position="177"/>
    </location>
</feature>
<keyword evidence="4 5" id="KW-0472">Membrane</keyword>
<dbReference type="RefSeq" id="WP_283445604.1">
    <property type="nucleotide sequence ID" value="NZ_FXUL01000041.1"/>
</dbReference>
<evidence type="ECO:0000256" key="2">
    <source>
        <dbReference type="ARBA" id="ARBA00022692"/>
    </source>
</evidence>
<feature type="transmembrane region" description="Helical" evidence="5">
    <location>
        <begin position="248"/>
        <end position="271"/>
    </location>
</feature>
<evidence type="ECO:0000256" key="1">
    <source>
        <dbReference type="ARBA" id="ARBA00004141"/>
    </source>
</evidence>
<evidence type="ECO:0000313" key="7">
    <source>
        <dbReference type="EMBL" id="SMP81058.1"/>
    </source>
</evidence>
<reference evidence="7 8" key="1">
    <citation type="submission" date="2017-05" db="EMBL/GenBank/DDBJ databases">
        <authorList>
            <person name="Varghese N."/>
            <person name="Submissions S."/>
        </authorList>
    </citation>
    <scope>NUCLEOTIDE SEQUENCE [LARGE SCALE GENOMIC DNA]</scope>
    <source>
        <strain evidence="7 8">DSM 26001</strain>
    </source>
</reference>
<keyword evidence="3 5" id="KW-1133">Transmembrane helix</keyword>
<accession>A0ABY1QWW7</accession>
<dbReference type="InterPro" id="IPR044880">
    <property type="entry name" value="NCX_ion-bd_dom_sf"/>
</dbReference>
<evidence type="ECO:0000256" key="5">
    <source>
        <dbReference type="SAM" id="Phobius"/>
    </source>
</evidence>
<organism evidence="7 8">
    <name type="scientific">Noviherbaspirillum suwonense</name>
    <dbReference type="NCBI Taxonomy" id="1224511"/>
    <lineage>
        <taxon>Bacteria</taxon>
        <taxon>Pseudomonadati</taxon>
        <taxon>Pseudomonadota</taxon>
        <taxon>Betaproteobacteria</taxon>
        <taxon>Burkholderiales</taxon>
        <taxon>Oxalobacteraceae</taxon>
        <taxon>Noviherbaspirillum</taxon>
    </lineage>
</organism>
<evidence type="ECO:0000259" key="6">
    <source>
        <dbReference type="Pfam" id="PF01699"/>
    </source>
</evidence>
<feature type="transmembrane region" description="Helical" evidence="5">
    <location>
        <begin position="292"/>
        <end position="313"/>
    </location>
</feature>
<proteinExistence type="predicted"/>
<feature type="transmembrane region" description="Helical" evidence="5">
    <location>
        <begin position="63"/>
        <end position="85"/>
    </location>
</feature>
<dbReference type="InterPro" id="IPR004837">
    <property type="entry name" value="NaCa_Exmemb"/>
</dbReference>
<comment type="subcellular location">
    <subcellularLocation>
        <location evidence="1">Membrane</location>
        <topology evidence="1">Multi-pass membrane protein</topology>
    </subcellularLocation>
</comment>
<feature type="transmembrane region" description="Helical" evidence="5">
    <location>
        <begin position="136"/>
        <end position="156"/>
    </location>
</feature>
<evidence type="ECO:0000313" key="8">
    <source>
        <dbReference type="Proteomes" id="UP001158049"/>
    </source>
</evidence>
<protein>
    <submittedName>
        <fullName evidence="7">Cation:H+ antiporter</fullName>
    </submittedName>
</protein>
<evidence type="ECO:0000256" key="4">
    <source>
        <dbReference type="ARBA" id="ARBA00023136"/>
    </source>
</evidence>
<gene>
    <name evidence="7" type="ORF">SAMN06295970_14114</name>
</gene>
<feature type="transmembrane region" description="Helical" evidence="5">
    <location>
        <begin position="210"/>
        <end position="228"/>
    </location>
</feature>
<dbReference type="EMBL" id="FXUL01000041">
    <property type="protein sequence ID" value="SMP81058.1"/>
    <property type="molecule type" value="Genomic_DNA"/>
</dbReference>
<feature type="transmembrane region" description="Helical" evidence="5">
    <location>
        <begin position="105"/>
        <end position="124"/>
    </location>
</feature>
<dbReference type="Pfam" id="PF01699">
    <property type="entry name" value="Na_Ca_ex"/>
    <property type="match status" value="2"/>
</dbReference>
<dbReference type="Proteomes" id="UP001158049">
    <property type="component" value="Unassembled WGS sequence"/>
</dbReference>
<comment type="caution">
    <text evidence="7">The sequence shown here is derived from an EMBL/GenBank/DDBJ whole genome shotgun (WGS) entry which is preliminary data.</text>
</comment>
<evidence type="ECO:0000256" key="3">
    <source>
        <dbReference type="ARBA" id="ARBA00022989"/>
    </source>
</evidence>
<feature type="domain" description="Sodium/calcium exchanger membrane region" evidence="6">
    <location>
        <begin position="216"/>
        <end position="360"/>
    </location>
</feature>
<keyword evidence="2 5" id="KW-0812">Transmembrane</keyword>
<dbReference type="Gene3D" id="1.20.1420.30">
    <property type="entry name" value="NCX, central ion-binding region"/>
    <property type="match status" value="1"/>
</dbReference>
<keyword evidence="8" id="KW-1185">Reference proteome</keyword>
<sequence length="418" mass="45180">MKRFLFLVTIAFAAVLPAIAVRSMGLHLHPIIAMTVFGVAVLAAGFMLSWGAETAESRVSQGLILAVVALITVLPEYAVDMYYAFQAGRNPQSNYVHYAAANMTGANRLLVGMAWPLMTALHWWRTREPHIQLANVNTVEIGFLLLASLYAFGILLKNRIDLFDSVVLILIFSGYLWQVGKMPKADSEDDEDDEPGPAAALKQLEIGAQWVWMGGLAAVAGVVILMSAEPFAESIVASGQILGIDEFLLIQWLAPLASEAPTVVIAILFVLSGRAAGGLTAMISDKINQWTLLVGMLPLAMSVGASGVMALPLDARQHEEFFLTAAQSLFGIALLLRLRFSIWSALSLGVLFIVQLVLAFAYRNDAIRAIASLTTLGWIYLGLAAALFIVGLPAFVQTVRDVVALSRNKVLSSNEPKR</sequence>
<feature type="transmembrane region" description="Helical" evidence="5">
    <location>
        <begin position="30"/>
        <end position="51"/>
    </location>
</feature>
<name>A0ABY1QWW7_9BURK</name>
<feature type="transmembrane region" description="Helical" evidence="5">
    <location>
        <begin position="373"/>
        <end position="396"/>
    </location>
</feature>
<feature type="transmembrane region" description="Helical" evidence="5">
    <location>
        <begin position="162"/>
        <end position="179"/>
    </location>
</feature>
<feature type="transmembrane region" description="Helical" evidence="5">
    <location>
        <begin position="340"/>
        <end position="361"/>
    </location>
</feature>